<evidence type="ECO:0000256" key="4">
    <source>
        <dbReference type="ARBA" id="ARBA00022691"/>
    </source>
</evidence>
<dbReference type="GO" id="GO:0007165">
    <property type="term" value="P:signal transduction"/>
    <property type="evidence" value="ECO:0007669"/>
    <property type="project" value="TreeGrafter"/>
</dbReference>
<dbReference type="RefSeq" id="WP_154148515.1">
    <property type="nucleotide sequence ID" value="NZ_SZWE01000001.1"/>
</dbReference>
<dbReference type="PROSITE" id="PS51187">
    <property type="entry name" value="AUTOINDUCER_SYNTH_2"/>
    <property type="match status" value="1"/>
</dbReference>
<name>A0A844CX60_9RHOB</name>
<evidence type="ECO:0000256" key="2">
    <source>
        <dbReference type="ARBA" id="ARBA00022654"/>
    </source>
</evidence>
<evidence type="ECO:0000313" key="9">
    <source>
        <dbReference type="EMBL" id="MRU14213.1"/>
    </source>
</evidence>
<dbReference type="GO" id="GO:0061579">
    <property type="term" value="F:N-acyl homoserine lactone synthase activity"/>
    <property type="evidence" value="ECO:0007669"/>
    <property type="project" value="UniProtKB-UniRule"/>
</dbReference>
<dbReference type="InterPro" id="IPR018311">
    <property type="entry name" value="Autoind_synth_CS"/>
</dbReference>
<evidence type="ECO:0000256" key="3">
    <source>
        <dbReference type="ARBA" id="ARBA00022679"/>
    </source>
</evidence>
<comment type="caution">
    <text evidence="9">The sequence shown here is derived from an EMBL/GenBank/DDBJ whole genome shotgun (WGS) entry which is preliminary data.</text>
</comment>
<keyword evidence="3 8" id="KW-0808">Transferase</keyword>
<dbReference type="Proteomes" id="UP000564704">
    <property type="component" value="Unassembled WGS sequence"/>
</dbReference>
<protein>
    <recommendedName>
        <fullName evidence="1 8">Acyl-homoserine-lactone synthase</fullName>
        <ecNumber evidence="1 8">2.3.1.184</ecNumber>
    </recommendedName>
    <alternativeName>
        <fullName evidence="8">Autoinducer synthesis protein</fullName>
    </alternativeName>
</protein>
<dbReference type="Pfam" id="PF00765">
    <property type="entry name" value="Autoind_synth"/>
    <property type="match status" value="1"/>
</dbReference>
<dbReference type="EC" id="2.3.1.184" evidence="1 8"/>
<dbReference type="GO" id="GO:0009372">
    <property type="term" value="P:quorum sensing"/>
    <property type="evidence" value="ECO:0007669"/>
    <property type="project" value="UniProtKB-UniRule"/>
</dbReference>
<reference evidence="9 10" key="1">
    <citation type="submission" date="2019-05" db="EMBL/GenBank/DDBJ databases">
        <title>Roseovarius bejariae sp. nov., a moderately halophylic bacterium isolated from a saline soil in Rambla Salada (Murcia).</title>
        <authorList>
            <person name="Castro D.J."/>
            <person name="Gomez-Altuve A."/>
            <person name="Reina J.C."/>
            <person name="Rodriguez M."/>
            <person name="Sampedro I."/>
            <person name="Llamas I."/>
            <person name="Martinez-Checa F."/>
        </authorList>
    </citation>
    <scope>NUCLEOTIDE SEQUENCE [LARGE SCALE GENOMIC DNA]</scope>
    <source>
        <strain evidence="9 10">A21</strain>
    </source>
</reference>
<evidence type="ECO:0000313" key="10">
    <source>
        <dbReference type="Proteomes" id="UP000564704"/>
    </source>
</evidence>
<dbReference type="InterPro" id="IPR016181">
    <property type="entry name" value="Acyl_CoA_acyltransferase"/>
</dbReference>
<dbReference type="AlphaFoldDB" id="A0A844CX60"/>
<sequence>MILVIDALNRHRFGTILDDMYKLRARVFKDRMGWDVTVRNGREIDLFDDLDPAYLVALDDDYQVVGCNRMLQTTGPHMLADVFQDILCGEPPLRSATVWENTRFCIDTDRIKRKSNGRTVSYTACELMAGIAEYAYESGISDVISVVDPAMDRILKRSDNAPCDYIGQTVQMGKTKALAALSDITEERINRIRAFAGITGDIFVDEDTVADALATADDATTELTPDLRDYCDQQISSARTDSEKAAALALQRTLKTAFRTTSGCDA</sequence>
<organism evidence="9 10">
    <name type="scientific">Roseovarius bejariae</name>
    <dbReference type="NCBI Taxonomy" id="2576383"/>
    <lineage>
        <taxon>Bacteria</taxon>
        <taxon>Pseudomonadati</taxon>
        <taxon>Pseudomonadota</taxon>
        <taxon>Alphaproteobacteria</taxon>
        <taxon>Rhodobacterales</taxon>
        <taxon>Roseobacteraceae</taxon>
        <taxon>Roseovarius</taxon>
    </lineage>
</organism>
<keyword evidence="4 8" id="KW-0949">S-adenosyl-L-methionine</keyword>
<dbReference type="SUPFAM" id="SSF55729">
    <property type="entry name" value="Acyl-CoA N-acyltransferases (Nat)"/>
    <property type="match status" value="1"/>
</dbReference>
<dbReference type="PANTHER" id="PTHR39322">
    <property type="entry name" value="ACYL-HOMOSERINE-LACTONE SYNTHASE"/>
    <property type="match status" value="1"/>
</dbReference>
<evidence type="ECO:0000256" key="6">
    <source>
        <dbReference type="ARBA" id="ARBA00048576"/>
    </source>
</evidence>
<gene>
    <name evidence="9" type="ORF">FDP25_02100</name>
</gene>
<proteinExistence type="inferred from homology"/>
<keyword evidence="10" id="KW-1185">Reference proteome</keyword>
<comment type="similarity">
    <text evidence="7 8">Belongs to the autoinducer synthase family.</text>
</comment>
<dbReference type="PROSITE" id="PS00949">
    <property type="entry name" value="AUTOINDUCER_SYNTH_1"/>
    <property type="match status" value="1"/>
</dbReference>
<evidence type="ECO:0000256" key="5">
    <source>
        <dbReference type="ARBA" id="ARBA00022929"/>
    </source>
</evidence>
<comment type="catalytic activity">
    <reaction evidence="6 8">
        <text>a fatty acyl-[ACP] + S-adenosyl-L-methionine = an N-acyl-L-homoserine lactone + S-methyl-5'-thioadenosine + holo-[ACP] + H(+)</text>
        <dbReference type="Rhea" id="RHEA:10096"/>
        <dbReference type="Rhea" id="RHEA-COMP:9685"/>
        <dbReference type="Rhea" id="RHEA-COMP:14125"/>
        <dbReference type="ChEBI" id="CHEBI:15378"/>
        <dbReference type="ChEBI" id="CHEBI:17509"/>
        <dbReference type="ChEBI" id="CHEBI:55474"/>
        <dbReference type="ChEBI" id="CHEBI:59789"/>
        <dbReference type="ChEBI" id="CHEBI:64479"/>
        <dbReference type="ChEBI" id="CHEBI:138651"/>
        <dbReference type="EC" id="2.3.1.184"/>
    </reaction>
</comment>
<accession>A0A844CX60</accession>
<dbReference type="PRINTS" id="PR01549">
    <property type="entry name" value="AUTOINDCRSYN"/>
</dbReference>
<evidence type="ECO:0000256" key="8">
    <source>
        <dbReference type="RuleBase" id="RU361135"/>
    </source>
</evidence>
<dbReference type="PANTHER" id="PTHR39322:SF1">
    <property type="entry name" value="ISOVALERYL-HOMOSERINE LACTONE SYNTHASE"/>
    <property type="match status" value="1"/>
</dbReference>
<evidence type="ECO:0000256" key="1">
    <source>
        <dbReference type="ARBA" id="ARBA00012340"/>
    </source>
</evidence>
<dbReference type="InterPro" id="IPR001690">
    <property type="entry name" value="Autoind_synthase"/>
</dbReference>
<keyword evidence="5 7" id="KW-0071">Autoinducer synthesis</keyword>
<keyword evidence="2 7" id="KW-0673">Quorum sensing</keyword>
<dbReference type="EMBL" id="SZWE01000001">
    <property type="protein sequence ID" value="MRU14213.1"/>
    <property type="molecule type" value="Genomic_DNA"/>
</dbReference>
<dbReference type="OrthoDB" id="6169313at2"/>
<evidence type="ECO:0000256" key="7">
    <source>
        <dbReference type="PROSITE-ProRule" id="PRU00533"/>
    </source>
</evidence>
<dbReference type="Gene3D" id="3.40.630.30">
    <property type="match status" value="1"/>
</dbReference>